<evidence type="ECO:0000313" key="4">
    <source>
        <dbReference type="EMBL" id="ORE11833.1"/>
    </source>
</evidence>
<dbReference type="EMBL" id="KV921854">
    <property type="protein sequence ID" value="ORE11833.1"/>
    <property type="molecule type" value="Genomic_DNA"/>
</dbReference>
<feature type="compositionally biased region" description="Basic and acidic residues" evidence="1">
    <location>
        <begin position="356"/>
        <end position="369"/>
    </location>
</feature>
<reference evidence="4" key="1">
    <citation type="journal article" date="2016" name="Proc. Natl. Acad. Sci. U.S.A.">
        <title>Lipid metabolic changes in an early divergent fungus govern the establishment of a mutualistic symbiosis with endobacteria.</title>
        <authorList>
            <person name="Lastovetsky O.A."/>
            <person name="Gaspar M.L."/>
            <person name="Mondo S.J."/>
            <person name="LaButti K.M."/>
            <person name="Sandor L."/>
            <person name="Grigoriev I.V."/>
            <person name="Henry S.A."/>
            <person name="Pawlowska T.E."/>
        </authorList>
    </citation>
    <scope>NUCLEOTIDE SEQUENCE [LARGE SCALE GENOMIC DNA]</scope>
    <source>
        <strain evidence="4">ATCC 52814</strain>
    </source>
</reference>
<sequence length="848" mass="98951">MAELTEEDRRRLIASIPEAAIIDSSKENIKPRRQGRHATALVIEETERDKVMELKHVEFKNRLDNMDDLDDPLNVYVEYYTWTTEMYPYNDTRLLNLLKDATPQFVDDVRYKNDPRYLKLWIEYANLVKEPRDIYVYLVKKDIGQSLALFYEEYANYLEGIQKYDEVEEIYKRGIRQSAAPLRRLEKNYDIFKQRMEARREQGILRRHRQEARLQMEALRATGQRTMLGEKFDSRSRVSMPSNIFSNIQPQQQASSSFGNQSIQQQQQQQPSSSFQVYTDNSSNSSSSSSSQPIASSSSSSHRHSAHIPLFSRSQRIENELVKEKFAGATLLQSSPVQPVVPTPKFEVYQDDDTEERTPERQNRTEHRPLLHASDGSESNLSRIRRHPTSPEISHKSTKKSRLEDTVDERLIKRFHQNKDNYIQTKDSKDRKEYISVLKRFNSGFSFEEYRDIKGGKLSKKAPAVKFEPLVKEEYTTETLAAIKSVDAIIYKNKTEDEEEIEQDLTWTNDIQKFAPTCSNNNNEENDVILKAFHNMGWAFVEGTKRDLQEFAQVLTEDGEEEEQEDNSLELIRESLASINTVNFTSLKDGLMKALEQRLPSQVQSVHLPENMDLKQLKEGLARGTRSAEHYLQTFGTEVISALKNTVTVIGPEEEEQQQQQQQASRRIYATRKETLIAKMQTNPDTYLKDPESEEETKVLKTFNDTFKIDEYTEEIAQLLNDNPELRDMMNTLVPMQVSYPLFWQRYFYQAWKIDQDEQKRQLIVQSVKEEDENDFKWDSDDEEMTVKDNVKRSSEDTDFSQISNPSSTPQLQSTEDEWVKAETQKKEDTKSKNDDNNNNDDDDSDWE</sequence>
<dbReference type="InterPro" id="IPR005607">
    <property type="entry name" value="BSD_dom"/>
</dbReference>
<feature type="compositionally biased region" description="Polar residues" evidence="1">
    <location>
        <begin position="800"/>
        <end position="814"/>
    </location>
</feature>
<feature type="compositionally biased region" description="Low complexity" evidence="1">
    <location>
        <begin position="255"/>
        <end position="300"/>
    </location>
</feature>
<dbReference type="InterPro" id="IPR035925">
    <property type="entry name" value="BSD_dom_sf"/>
</dbReference>
<name>A0A1X0RIF2_RHIZD</name>
<dbReference type="PROSITE" id="PS50858">
    <property type="entry name" value="BSD"/>
    <property type="match status" value="1"/>
</dbReference>
<dbReference type="Gene3D" id="1.25.40.430">
    <property type="match status" value="1"/>
</dbReference>
<feature type="compositionally biased region" description="Acidic residues" evidence="1">
    <location>
        <begin position="838"/>
        <end position="848"/>
    </location>
</feature>
<evidence type="ECO:0008006" key="5">
    <source>
        <dbReference type="Google" id="ProtNLM"/>
    </source>
</evidence>
<gene>
    <name evidence="4" type="ORF">BCV72DRAFT_253544</name>
</gene>
<protein>
    <recommendedName>
        <fullName evidence="5">BSD domain-containing protein</fullName>
    </recommendedName>
</protein>
<dbReference type="VEuPathDB" id="FungiDB:BCV72DRAFT_253544"/>
<dbReference type="SMART" id="SM00777">
    <property type="entry name" value="Mad3_BUB1_I"/>
    <property type="match status" value="1"/>
</dbReference>
<dbReference type="FunFam" id="1.25.40.430:FF:000003">
    <property type="entry name" value="Checkpoint serine/threonine-protein kinase BUB1"/>
    <property type="match status" value="1"/>
</dbReference>
<dbReference type="InterPro" id="IPR013212">
    <property type="entry name" value="Mad3/Bub1_I"/>
</dbReference>
<dbReference type="InterPro" id="IPR015661">
    <property type="entry name" value="Bub1/Mad3"/>
</dbReference>
<feature type="domain" description="BUB1 N-terminal" evidence="3">
    <location>
        <begin position="59"/>
        <end position="214"/>
    </location>
</feature>
<dbReference type="PANTHER" id="PTHR14030">
    <property type="entry name" value="MITOTIC CHECKPOINT SERINE/THREONINE-PROTEIN KINASE BUB1"/>
    <property type="match status" value="1"/>
</dbReference>
<feature type="compositionally biased region" description="Basic and acidic residues" evidence="1">
    <location>
        <begin position="787"/>
        <end position="796"/>
    </location>
</feature>
<dbReference type="Pfam" id="PF03909">
    <property type="entry name" value="BSD"/>
    <property type="match status" value="1"/>
</dbReference>
<feature type="region of interest" description="Disordered" evidence="1">
    <location>
        <begin position="249"/>
        <end position="311"/>
    </location>
</feature>
<accession>A0A1X0RIF2</accession>
<dbReference type="PROSITE" id="PS51489">
    <property type="entry name" value="BUB1_N"/>
    <property type="match status" value="1"/>
</dbReference>
<dbReference type="GO" id="GO:0007094">
    <property type="term" value="P:mitotic spindle assembly checkpoint signaling"/>
    <property type="evidence" value="ECO:0007669"/>
    <property type="project" value="InterPro"/>
</dbReference>
<dbReference type="OrthoDB" id="248495at2759"/>
<evidence type="ECO:0000256" key="1">
    <source>
        <dbReference type="SAM" id="MobiDB-lite"/>
    </source>
</evidence>
<feature type="compositionally biased region" description="Basic and acidic residues" evidence="1">
    <location>
        <begin position="818"/>
        <end position="836"/>
    </location>
</feature>
<feature type="domain" description="BSD" evidence="2">
    <location>
        <begin position="703"/>
        <end position="755"/>
    </location>
</feature>
<dbReference type="Gene3D" id="1.10.3970.10">
    <property type="entry name" value="BSD domain"/>
    <property type="match status" value="1"/>
</dbReference>
<dbReference type="Pfam" id="PF08311">
    <property type="entry name" value="Mad3_BUB1_I"/>
    <property type="match status" value="1"/>
</dbReference>
<feature type="region of interest" description="Disordered" evidence="1">
    <location>
        <begin position="787"/>
        <end position="848"/>
    </location>
</feature>
<evidence type="ECO:0000259" key="2">
    <source>
        <dbReference type="PROSITE" id="PS50858"/>
    </source>
</evidence>
<proteinExistence type="predicted"/>
<dbReference type="Proteomes" id="UP000242414">
    <property type="component" value="Unassembled WGS sequence"/>
</dbReference>
<dbReference type="SMART" id="SM00751">
    <property type="entry name" value="BSD"/>
    <property type="match status" value="1"/>
</dbReference>
<evidence type="ECO:0000259" key="3">
    <source>
        <dbReference type="PROSITE" id="PS51489"/>
    </source>
</evidence>
<organism evidence="4">
    <name type="scientific">Rhizopus microsporus var. microsporus</name>
    <dbReference type="NCBI Taxonomy" id="86635"/>
    <lineage>
        <taxon>Eukaryota</taxon>
        <taxon>Fungi</taxon>
        <taxon>Fungi incertae sedis</taxon>
        <taxon>Mucoromycota</taxon>
        <taxon>Mucoromycotina</taxon>
        <taxon>Mucoromycetes</taxon>
        <taxon>Mucorales</taxon>
        <taxon>Mucorineae</taxon>
        <taxon>Rhizopodaceae</taxon>
        <taxon>Rhizopus</taxon>
    </lineage>
</organism>
<feature type="region of interest" description="Disordered" evidence="1">
    <location>
        <begin position="336"/>
        <end position="405"/>
    </location>
</feature>
<dbReference type="AlphaFoldDB" id="A0A1X0RIF2"/>
<dbReference type="SUPFAM" id="SSF140383">
    <property type="entry name" value="BSD domain-like"/>
    <property type="match status" value="1"/>
</dbReference>